<dbReference type="Gene3D" id="2.30.110.10">
    <property type="entry name" value="Electron Transport, Fmn-binding Protein, Chain A"/>
    <property type="match status" value="1"/>
</dbReference>
<dbReference type="OrthoDB" id="3627463at2"/>
<sequence>MTITPGPIRDFGQRQHDTLARLEREMDIWVATAGPDGVPCLVALWFVWHGDALWLATRFTNPTGRNLQGGGRVRLALGDTRDVVLVDGEATAYTRESVPEDAARAFEAKTGWDPRQDAASYGFFRVRPLEVQAWCEQRELPRRHLMRDGVWLTDQGVGSSRRML</sequence>
<comment type="caution">
    <text evidence="2">The sequence shown here is derived from an EMBL/GenBank/DDBJ whole genome shotgun (WGS) entry which is preliminary data.</text>
</comment>
<dbReference type="Proteomes" id="UP000037151">
    <property type="component" value="Unassembled WGS sequence"/>
</dbReference>
<reference evidence="3" key="1">
    <citation type="submission" date="2014-07" db="EMBL/GenBank/DDBJ databases">
        <title>Genome sequencing of plant-pathogenic Streptomyces species.</title>
        <authorList>
            <person name="Harrison J."/>
            <person name="Sapp M."/>
            <person name="Thwaites R."/>
            <person name="Studholme D.J."/>
        </authorList>
    </citation>
    <scope>NUCLEOTIDE SEQUENCE [LARGE SCALE GENOMIC DNA]</scope>
    <source>
        <strain evidence="3">NCPPB 4445</strain>
    </source>
</reference>
<dbReference type="RefSeq" id="WP_050370422.1">
    <property type="nucleotide sequence ID" value="NZ_KQ257813.1"/>
</dbReference>
<dbReference type="Pfam" id="PF01243">
    <property type="entry name" value="PNPOx_N"/>
    <property type="match status" value="1"/>
</dbReference>
<dbReference type="AlphaFoldDB" id="A0A0L0KHR7"/>
<dbReference type="PATRIC" id="fig|42234.21.peg.2202"/>
<feature type="domain" description="Pyridoxamine 5'-phosphate oxidase N-terminal" evidence="1">
    <location>
        <begin position="28"/>
        <end position="135"/>
    </location>
</feature>
<dbReference type="EMBL" id="JPPY01000069">
    <property type="protein sequence ID" value="KND37165.1"/>
    <property type="molecule type" value="Genomic_DNA"/>
</dbReference>
<protein>
    <submittedName>
        <fullName evidence="2">Pyridoxamine 5'-phosphate oxidase</fullName>
    </submittedName>
</protein>
<evidence type="ECO:0000313" key="3">
    <source>
        <dbReference type="Proteomes" id="UP000037151"/>
    </source>
</evidence>
<dbReference type="SUPFAM" id="SSF50475">
    <property type="entry name" value="FMN-binding split barrel"/>
    <property type="match status" value="1"/>
</dbReference>
<proteinExistence type="predicted"/>
<accession>A0A0L0KHR7</accession>
<dbReference type="InterPro" id="IPR012349">
    <property type="entry name" value="Split_barrel_FMN-bd"/>
</dbReference>
<gene>
    <name evidence="2" type="ORF">IQ63_10670</name>
</gene>
<dbReference type="InterPro" id="IPR011576">
    <property type="entry name" value="Pyridox_Oxase_N"/>
</dbReference>
<name>A0A0L0KHR7_9ACTN</name>
<evidence type="ECO:0000313" key="2">
    <source>
        <dbReference type="EMBL" id="KND37165.1"/>
    </source>
</evidence>
<evidence type="ECO:0000259" key="1">
    <source>
        <dbReference type="Pfam" id="PF01243"/>
    </source>
</evidence>
<organism evidence="2 3">
    <name type="scientific">Streptomyces acidiscabies</name>
    <dbReference type="NCBI Taxonomy" id="42234"/>
    <lineage>
        <taxon>Bacteria</taxon>
        <taxon>Bacillati</taxon>
        <taxon>Actinomycetota</taxon>
        <taxon>Actinomycetes</taxon>
        <taxon>Kitasatosporales</taxon>
        <taxon>Streptomycetaceae</taxon>
        <taxon>Streptomyces</taxon>
    </lineage>
</organism>